<evidence type="ECO:0000313" key="6">
    <source>
        <dbReference type="Proteomes" id="UP000181951"/>
    </source>
</evidence>
<keyword evidence="6" id="KW-1185">Reference proteome</keyword>
<dbReference type="Gene3D" id="3.40.1410.10">
    <property type="entry name" value="Chorismate lyase-like"/>
    <property type="match status" value="1"/>
</dbReference>
<dbReference type="CDD" id="cd07377">
    <property type="entry name" value="WHTH_GntR"/>
    <property type="match status" value="1"/>
</dbReference>
<dbReference type="GO" id="GO:0003700">
    <property type="term" value="F:DNA-binding transcription factor activity"/>
    <property type="evidence" value="ECO:0007669"/>
    <property type="project" value="InterPro"/>
</dbReference>
<dbReference type="Pfam" id="PF00392">
    <property type="entry name" value="GntR"/>
    <property type="match status" value="1"/>
</dbReference>
<dbReference type="OrthoDB" id="3214900at2"/>
<evidence type="ECO:0000256" key="2">
    <source>
        <dbReference type="ARBA" id="ARBA00023125"/>
    </source>
</evidence>
<gene>
    <name evidence="5" type="ORF">SAMN05216267_102192</name>
</gene>
<dbReference type="InterPro" id="IPR036388">
    <property type="entry name" value="WH-like_DNA-bd_sf"/>
</dbReference>
<evidence type="ECO:0000256" key="1">
    <source>
        <dbReference type="ARBA" id="ARBA00023015"/>
    </source>
</evidence>
<dbReference type="GO" id="GO:0003677">
    <property type="term" value="F:DNA binding"/>
    <property type="evidence" value="ECO:0007669"/>
    <property type="project" value="UniProtKB-KW"/>
</dbReference>
<reference evidence="5 6" key="1">
    <citation type="submission" date="2016-10" db="EMBL/GenBank/DDBJ databases">
        <authorList>
            <person name="de Groot N.N."/>
        </authorList>
    </citation>
    <scope>NUCLEOTIDE SEQUENCE [LARGE SCALE GENOMIC DNA]</scope>
    <source>
        <strain evidence="5 6">CGMCC 4.2026</strain>
    </source>
</reference>
<organism evidence="5 6">
    <name type="scientific">Actinacidiphila rubida</name>
    <dbReference type="NCBI Taxonomy" id="310780"/>
    <lineage>
        <taxon>Bacteria</taxon>
        <taxon>Bacillati</taxon>
        <taxon>Actinomycetota</taxon>
        <taxon>Actinomycetes</taxon>
        <taxon>Kitasatosporales</taxon>
        <taxon>Streptomycetaceae</taxon>
        <taxon>Actinacidiphila</taxon>
    </lineage>
</organism>
<dbReference type="PRINTS" id="PR00035">
    <property type="entry name" value="HTHGNTR"/>
</dbReference>
<evidence type="ECO:0000313" key="5">
    <source>
        <dbReference type="EMBL" id="SEO26179.1"/>
    </source>
</evidence>
<keyword evidence="2" id="KW-0238">DNA-binding</keyword>
<dbReference type="AlphaFoldDB" id="A0A1H8N9P9"/>
<dbReference type="SMART" id="SM00866">
    <property type="entry name" value="UTRA"/>
    <property type="match status" value="1"/>
</dbReference>
<accession>A0A1H8N9P9</accession>
<feature type="domain" description="HTH gntR-type" evidence="4">
    <location>
        <begin position="9"/>
        <end position="77"/>
    </location>
</feature>
<dbReference type="SMART" id="SM00345">
    <property type="entry name" value="HTH_GNTR"/>
    <property type="match status" value="1"/>
</dbReference>
<sequence length="252" mass="27522">MTTAGSAREPKYQRIAGALRRDIAEGRYAPGERLPGENDLMAEHAVARMTARQALAVLQAEGLAEARKGAGVFVREFEPIRRRGIQRLSPEQWGSGRSVWDADIAERDLAVEVIAVSEVSGDEVPSAVVNILGTAEVWLRRRRFVLDGKPVMLSVSYFPAALVAGTPITETDTGPGGAYARLAERGHAPEHFREEIRSRMPTADEALRLKLAAGTPVMLIWRTAFSAEGTAVEVNEMMLDAASYVLEYDFEG</sequence>
<dbReference type="Pfam" id="PF07702">
    <property type="entry name" value="UTRA"/>
    <property type="match status" value="1"/>
</dbReference>
<proteinExistence type="predicted"/>
<dbReference type="Gene3D" id="1.10.10.10">
    <property type="entry name" value="Winged helix-like DNA-binding domain superfamily/Winged helix DNA-binding domain"/>
    <property type="match status" value="1"/>
</dbReference>
<keyword evidence="3" id="KW-0804">Transcription</keyword>
<dbReference type="GO" id="GO:0045892">
    <property type="term" value="P:negative regulation of DNA-templated transcription"/>
    <property type="evidence" value="ECO:0007669"/>
    <property type="project" value="TreeGrafter"/>
</dbReference>
<dbReference type="SUPFAM" id="SSF46785">
    <property type="entry name" value="Winged helix' DNA-binding domain"/>
    <property type="match status" value="1"/>
</dbReference>
<dbReference type="SUPFAM" id="SSF64288">
    <property type="entry name" value="Chorismate lyase-like"/>
    <property type="match status" value="1"/>
</dbReference>
<dbReference type="InterPro" id="IPR036390">
    <property type="entry name" value="WH_DNA-bd_sf"/>
</dbReference>
<dbReference type="PROSITE" id="PS50949">
    <property type="entry name" value="HTH_GNTR"/>
    <property type="match status" value="1"/>
</dbReference>
<dbReference type="STRING" id="310780.SAMN05216267_102192"/>
<evidence type="ECO:0000259" key="4">
    <source>
        <dbReference type="PROSITE" id="PS50949"/>
    </source>
</evidence>
<dbReference type="InterPro" id="IPR050679">
    <property type="entry name" value="Bact_HTH_transcr_reg"/>
</dbReference>
<dbReference type="InterPro" id="IPR000524">
    <property type="entry name" value="Tscrpt_reg_HTH_GntR"/>
</dbReference>
<protein>
    <submittedName>
        <fullName evidence="5">Transcriptional regulator, GntR family</fullName>
    </submittedName>
</protein>
<dbReference type="EMBL" id="FODD01000021">
    <property type="protein sequence ID" value="SEO26179.1"/>
    <property type="molecule type" value="Genomic_DNA"/>
</dbReference>
<dbReference type="InterPro" id="IPR028978">
    <property type="entry name" value="Chorismate_lyase_/UTRA_dom_sf"/>
</dbReference>
<dbReference type="RefSeq" id="WP_075017359.1">
    <property type="nucleotide sequence ID" value="NZ_FODD01000021.1"/>
</dbReference>
<dbReference type="InterPro" id="IPR011663">
    <property type="entry name" value="UTRA"/>
</dbReference>
<keyword evidence="1" id="KW-0805">Transcription regulation</keyword>
<dbReference type="PANTHER" id="PTHR44846:SF17">
    <property type="entry name" value="GNTR-FAMILY TRANSCRIPTIONAL REGULATOR"/>
    <property type="match status" value="1"/>
</dbReference>
<dbReference type="PANTHER" id="PTHR44846">
    <property type="entry name" value="MANNOSYL-D-GLYCERATE TRANSPORT/METABOLISM SYSTEM REPRESSOR MNGR-RELATED"/>
    <property type="match status" value="1"/>
</dbReference>
<dbReference type="Proteomes" id="UP000181951">
    <property type="component" value="Unassembled WGS sequence"/>
</dbReference>
<evidence type="ECO:0000256" key="3">
    <source>
        <dbReference type="ARBA" id="ARBA00023163"/>
    </source>
</evidence>
<name>A0A1H8N9P9_9ACTN</name>